<evidence type="ECO:0000256" key="1">
    <source>
        <dbReference type="SAM" id="Phobius"/>
    </source>
</evidence>
<keyword evidence="1" id="KW-1133">Transmembrane helix</keyword>
<feature type="transmembrane region" description="Helical" evidence="1">
    <location>
        <begin position="172"/>
        <end position="188"/>
    </location>
</feature>
<proteinExistence type="predicted"/>
<feature type="transmembrane region" description="Helical" evidence="1">
    <location>
        <begin position="20"/>
        <end position="39"/>
    </location>
</feature>
<sequence length="428" mass="45817">MPSAHSRLQRRLTDPTDLRLLAALLGLLFLSVPVISGVSGSLGDAVGAAAGLYSLLPIATRSHRAPRLRIAIAALVLAYLFSSVGAPQHGYQGLRHTASTAAAGSAILLFATYGKEMVAYRWFRGWAYALVTIGVLAVNFGHMSKNATGGAVAYLVAFMMSLLIYSKPQKSWFYAGTFFLVTGTLAFLLDFRGLVAYTAVLILGYWGAKVLSRKTFWLIGVVGCITWVSALTWYFLHTFTSPRAFTVSQWIALHTGRPATSGRQVLWPAITRAVAGHEWTGLGAGALPRDILNTELSSHSTYMQTYLQLGYIGVILIAVVLLTLWSRLALHGCNESSRFGAAVLLMYVVHNSTEVLMFENRLMAAIPAWCAIGLAISLVGSAEEADREITPANGSGDGVAAWDESEGRAMSVRPIDLAGNSAASGGGR</sequence>
<reference evidence="2 3" key="1">
    <citation type="submission" date="2024-07" db="EMBL/GenBank/DDBJ databases">
        <authorList>
            <person name="Lee S."/>
            <person name="Kang M."/>
        </authorList>
    </citation>
    <scope>NUCLEOTIDE SEQUENCE [LARGE SCALE GENOMIC DNA]</scope>
    <source>
        <strain evidence="2 3">DS6</strain>
    </source>
</reference>
<feature type="transmembrane region" description="Helical" evidence="1">
    <location>
        <begin position="364"/>
        <end position="382"/>
    </location>
</feature>
<keyword evidence="3" id="KW-1185">Reference proteome</keyword>
<gene>
    <name evidence="2" type="ORF">AB3X52_04120</name>
</gene>
<feature type="transmembrane region" description="Helical" evidence="1">
    <location>
        <begin position="68"/>
        <end position="87"/>
    </location>
</feature>
<comment type="caution">
    <text evidence="2">The sequence shown here is derived from an EMBL/GenBank/DDBJ whole genome shotgun (WGS) entry which is preliminary data.</text>
</comment>
<feature type="transmembrane region" description="Helical" evidence="1">
    <location>
        <begin position="93"/>
        <end position="113"/>
    </location>
</feature>
<keyword evidence="2" id="KW-0436">Ligase</keyword>
<keyword evidence="1" id="KW-0812">Transmembrane</keyword>
<keyword evidence="1" id="KW-0472">Membrane</keyword>
<protein>
    <submittedName>
        <fullName evidence="2">O-antigen ligase family protein</fullName>
    </submittedName>
</protein>
<evidence type="ECO:0000313" key="2">
    <source>
        <dbReference type="EMBL" id="MEX0426797.1"/>
    </source>
</evidence>
<feature type="transmembrane region" description="Helical" evidence="1">
    <location>
        <begin position="216"/>
        <end position="236"/>
    </location>
</feature>
<name>A0ABV3SWP7_9ACTN</name>
<feature type="transmembrane region" description="Helical" evidence="1">
    <location>
        <begin position="125"/>
        <end position="141"/>
    </location>
</feature>
<dbReference type="RefSeq" id="WP_367991567.1">
    <property type="nucleotide sequence ID" value="NZ_JBFPJR010000005.1"/>
</dbReference>
<feature type="transmembrane region" description="Helical" evidence="1">
    <location>
        <begin position="147"/>
        <end position="165"/>
    </location>
</feature>
<organism evidence="2 3">
    <name type="scientific">Nocardioides eburneus</name>
    <dbReference type="NCBI Taxonomy" id="3231482"/>
    <lineage>
        <taxon>Bacteria</taxon>
        <taxon>Bacillati</taxon>
        <taxon>Actinomycetota</taxon>
        <taxon>Actinomycetes</taxon>
        <taxon>Propionibacteriales</taxon>
        <taxon>Nocardioidaceae</taxon>
        <taxon>Nocardioides</taxon>
    </lineage>
</organism>
<dbReference type="GO" id="GO:0016874">
    <property type="term" value="F:ligase activity"/>
    <property type="evidence" value="ECO:0007669"/>
    <property type="project" value="UniProtKB-KW"/>
</dbReference>
<feature type="transmembrane region" description="Helical" evidence="1">
    <location>
        <begin position="306"/>
        <end position="325"/>
    </location>
</feature>
<dbReference type="Proteomes" id="UP001556631">
    <property type="component" value="Unassembled WGS sequence"/>
</dbReference>
<evidence type="ECO:0000313" key="3">
    <source>
        <dbReference type="Proteomes" id="UP001556631"/>
    </source>
</evidence>
<accession>A0ABV3SWP7</accession>
<dbReference type="EMBL" id="JBFPJR010000005">
    <property type="protein sequence ID" value="MEX0426797.1"/>
    <property type="molecule type" value="Genomic_DNA"/>
</dbReference>